<sequence>MFTHQKFRKNVSNQKLLFFLYYVVQHYAYYILKKFANTTVCKYLGANFGIIESSFQRTSFYFLRCMSRLLFNDKHEEVNWDYIKNVYNKENNESLKVATKLSSRHIFYFNEKMNVMSNSVSNVLKCCDLLGDSSFKGNEGTANAKYLKRLSTKNYFHGFINY</sequence>
<proteinExistence type="predicted"/>
<reference evidence="2 3" key="1">
    <citation type="submission" date="2019-08" db="EMBL/GenBank/DDBJ databases">
        <title>Whole genome of Aphis craccivora.</title>
        <authorList>
            <person name="Voronova N.V."/>
            <person name="Shulinski R.S."/>
            <person name="Bandarenka Y.V."/>
            <person name="Zhorov D.G."/>
            <person name="Warner D."/>
        </authorList>
    </citation>
    <scope>NUCLEOTIDE SEQUENCE [LARGE SCALE GENOMIC DNA]</scope>
    <source>
        <strain evidence="2">180601</strain>
        <tissue evidence="2">Whole Body</tissue>
    </source>
</reference>
<accession>A0A6G0YBN3</accession>
<dbReference type="InterPro" id="IPR048366">
    <property type="entry name" value="TNP-like_GBD"/>
</dbReference>
<keyword evidence="3" id="KW-1185">Reference proteome</keyword>
<evidence type="ECO:0000313" key="2">
    <source>
        <dbReference type="EMBL" id="KAF0752584.1"/>
    </source>
</evidence>
<protein>
    <recommendedName>
        <fullName evidence="1">Transposable element P transposase-like GTP-binding insertion domain-containing protein</fullName>
    </recommendedName>
</protein>
<gene>
    <name evidence="2" type="ORF">FWK35_00011040</name>
</gene>
<feature type="domain" description="Transposable element P transposase-like GTP-binding insertion" evidence="1">
    <location>
        <begin position="70"/>
        <end position="143"/>
    </location>
</feature>
<dbReference type="Proteomes" id="UP000478052">
    <property type="component" value="Unassembled WGS sequence"/>
</dbReference>
<evidence type="ECO:0000259" key="1">
    <source>
        <dbReference type="Pfam" id="PF21788"/>
    </source>
</evidence>
<organism evidence="2 3">
    <name type="scientific">Aphis craccivora</name>
    <name type="common">Cowpea aphid</name>
    <dbReference type="NCBI Taxonomy" id="307492"/>
    <lineage>
        <taxon>Eukaryota</taxon>
        <taxon>Metazoa</taxon>
        <taxon>Ecdysozoa</taxon>
        <taxon>Arthropoda</taxon>
        <taxon>Hexapoda</taxon>
        <taxon>Insecta</taxon>
        <taxon>Pterygota</taxon>
        <taxon>Neoptera</taxon>
        <taxon>Paraneoptera</taxon>
        <taxon>Hemiptera</taxon>
        <taxon>Sternorrhyncha</taxon>
        <taxon>Aphidomorpha</taxon>
        <taxon>Aphidoidea</taxon>
        <taxon>Aphididae</taxon>
        <taxon>Aphidini</taxon>
        <taxon>Aphis</taxon>
        <taxon>Aphis</taxon>
    </lineage>
</organism>
<dbReference type="EMBL" id="VUJU01005000">
    <property type="protein sequence ID" value="KAF0752584.1"/>
    <property type="molecule type" value="Genomic_DNA"/>
</dbReference>
<name>A0A6G0YBN3_APHCR</name>
<comment type="caution">
    <text evidence="2">The sequence shown here is derived from an EMBL/GenBank/DDBJ whole genome shotgun (WGS) entry which is preliminary data.</text>
</comment>
<evidence type="ECO:0000313" key="3">
    <source>
        <dbReference type="Proteomes" id="UP000478052"/>
    </source>
</evidence>
<dbReference type="Pfam" id="PF21788">
    <property type="entry name" value="TNP-like_GBD"/>
    <property type="match status" value="1"/>
</dbReference>
<dbReference type="AlphaFoldDB" id="A0A6G0YBN3"/>